<dbReference type="InterPro" id="IPR015797">
    <property type="entry name" value="NUDIX_hydrolase-like_dom_sf"/>
</dbReference>
<evidence type="ECO:0000313" key="5">
    <source>
        <dbReference type="EMBL" id="SNY22089.1"/>
    </source>
</evidence>
<dbReference type="OrthoDB" id="40462at2157"/>
<dbReference type="InterPro" id="IPR000086">
    <property type="entry name" value="NUDIX_hydrolase_dom"/>
</dbReference>
<evidence type="ECO:0000313" key="10">
    <source>
        <dbReference type="Proteomes" id="UP000295404"/>
    </source>
</evidence>
<evidence type="ECO:0000313" key="8">
    <source>
        <dbReference type="Proteomes" id="UP000251060"/>
    </source>
</evidence>
<evidence type="ECO:0000313" key="3">
    <source>
        <dbReference type="EMBL" id="PQV41905.1"/>
    </source>
</evidence>
<accession>A0A285GES7</accession>
<reference evidence="7" key="2">
    <citation type="submission" date="2017-09" db="EMBL/GenBank/DDBJ databases">
        <authorList>
            <person name="Varghese N."/>
            <person name="Submissions S."/>
        </authorList>
    </citation>
    <scope>NUCLEOTIDE SEQUENCE [LARGE SCALE GENOMIC DNA]</scope>
    <source>
        <strain evidence="7">WG-1MB</strain>
    </source>
</reference>
<dbReference type="PANTHER" id="PTHR43736:SF1">
    <property type="entry name" value="DIHYDRONEOPTERIN TRIPHOSPHATE DIPHOSPHATASE"/>
    <property type="match status" value="1"/>
</dbReference>
<sequence length="138" mass="14976">MRPKTPLLTVDGVIILNGKIVLIKRKNEPYRGSFALPGGFVEIGETTEEAVKREVMEETGLLIKILKLVGVYSDLSRDPRGHTVSVAYLAVAKGEPKADTDAADVGCFDPNNLPELAFDHQQILNDAGDDIDGILSKM</sequence>
<dbReference type="Gene3D" id="3.90.79.10">
    <property type="entry name" value="Nucleoside Triphosphate Pyrophosphohydrolase"/>
    <property type="match status" value="1"/>
</dbReference>
<dbReference type="GO" id="GO:0016787">
    <property type="term" value="F:hydrolase activity"/>
    <property type="evidence" value="ECO:0007669"/>
    <property type="project" value="UniProtKB-KW"/>
</dbReference>
<organism evidence="5 7">
    <name type="scientific">Methanohalophilus euhalobius</name>
    <dbReference type="NCBI Taxonomy" id="51203"/>
    <lineage>
        <taxon>Archaea</taxon>
        <taxon>Methanobacteriati</taxon>
        <taxon>Methanobacteriota</taxon>
        <taxon>Stenosarchaea group</taxon>
        <taxon>Methanomicrobia</taxon>
        <taxon>Methanosarcinales</taxon>
        <taxon>Methanosarcinaceae</taxon>
        <taxon>Methanohalophilus</taxon>
    </lineage>
</organism>
<dbReference type="InterPro" id="IPR020476">
    <property type="entry name" value="Nudix_hydrolase"/>
</dbReference>
<proteinExistence type="predicted"/>
<keyword evidence="7" id="KW-1185">Reference proteome</keyword>
<reference evidence="6 10" key="4">
    <citation type="submission" date="2019-03" db="EMBL/GenBank/DDBJ databases">
        <title>Subsurface microbial communities from deep shales in Ohio and West Virginia, USA.</title>
        <authorList>
            <person name="Wrighton K."/>
        </authorList>
    </citation>
    <scope>NUCLEOTIDE SEQUENCE [LARGE SCALE GENOMIC DNA]</scope>
    <source>
        <strain evidence="3 8">DSM 10369</strain>
        <strain evidence="6 10">WG1_MB</strain>
    </source>
</reference>
<dbReference type="InterPro" id="IPR020084">
    <property type="entry name" value="NUDIX_hydrolase_CS"/>
</dbReference>
<dbReference type="RefSeq" id="WP_096712991.1">
    <property type="nucleotide sequence ID" value="NZ_OBDR01000015.1"/>
</dbReference>
<dbReference type="PROSITE" id="PS00893">
    <property type="entry name" value="NUDIX_BOX"/>
    <property type="match status" value="1"/>
</dbReference>
<gene>
    <name evidence="3" type="ORF">B0H22_1143</name>
    <name evidence="6" type="ORF">C7960_1186</name>
    <name evidence="4" type="ORF">EDD83_02745</name>
    <name evidence="5" type="ORF">SAMN06295989_11522</name>
</gene>
<evidence type="ECO:0000313" key="6">
    <source>
        <dbReference type="EMBL" id="TCL11977.1"/>
    </source>
</evidence>
<dbReference type="SUPFAM" id="SSF55811">
    <property type="entry name" value="Nudix"/>
    <property type="match status" value="1"/>
</dbReference>
<dbReference type="PANTHER" id="PTHR43736">
    <property type="entry name" value="ADP-RIBOSE PYROPHOSPHATASE"/>
    <property type="match status" value="1"/>
</dbReference>
<dbReference type="Proteomes" id="UP000217726">
    <property type="component" value="Unassembled WGS sequence"/>
</dbReference>
<protein>
    <submittedName>
        <fullName evidence="5">8-oxo-dGTP diphosphatase</fullName>
    </submittedName>
    <submittedName>
        <fullName evidence="4">NUDIX hydrolase</fullName>
    </submittedName>
</protein>
<evidence type="ECO:0000256" key="1">
    <source>
        <dbReference type="ARBA" id="ARBA00022801"/>
    </source>
</evidence>
<dbReference type="EMBL" id="SMMS01000001">
    <property type="protein sequence ID" value="TCL11977.1"/>
    <property type="molecule type" value="Genomic_DNA"/>
</dbReference>
<dbReference type="AlphaFoldDB" id="A0A285GES7"/>
<feature type="domain" description="Nudix hydrolase" evidence="2">
    <location>
        <begin position="5"/>
        <end position="130"/>
    </location>
</feature>
<evidence type="ECO:0000313" key="4">
    <source>
        <dbReference type="EMBL" id="RNI11859.1"/>
    </source>
</evidence>
<dbReference type="PROSITE" id="PS51462">
    <property type="entry name" value="NUDIX"/>
    <property type="match status" value="1"/>
</dbReference>
<keyword evidence="1 4" id="KW-0378">Hydrolase</keyword>
<dbReference type="Proteomes" id="UP000251060">
    <property type="component" value="Unassembled WGS sequence"/>
</dbReference>
<evidence type="ECO:0000313" key="7">
    <source>
        <dbReference type="Proteomes" id="UP000217726"/>
    </source>
</evidence>
<reference evidence="5" key="1">
    <citation type="submission" date="2017-09" db="EMBL/GenBank/DDBJ databases">
        <authorList>
            <person name="Ehlers B."/>
            <person name="Leendertz F.H."/>
        </authorList>
    </citation>
    <scope>NUCLEOTIDE SEQUENCE [LARGE SCALE GENOMIC DNA]</scope>
    <source>
        <strain evidence="5">WG-1MB</strain>
    </source>
</reference>
<dbReference type="PRINTS" id="PR00502">
    <property type="entry name" value="NUDIXFAMILY"/>
</dbReference>
<name>A0A285GES7_9EURY</name>
<dbReference type="Pfam" id="PF00293">
    <property type="entry name" value="NUDIX"/>
    <property type="match status" value="1"/>
</dbReference>
<dbReference type="CDD" id="cd18873">
    <property type="entry name" value="NUDIX_NadM_like"/>
    <property type="match status" value="1"/>
</dbReference>
<dbReference type="EMBL" id="RJJF01000006">
    <property type="protein sequence ID" value="RNI11859.1"/>
    <property type="molecule type" value="Genomic_DNA"/>
</dbReference>
<reference evidence="4 9" key="3">
    <citation type="submission" date="2018-10" db="EMBL/GenBank/DDBJ databases">
        <title>Cultivation of a novel Methanohalophilus strain from Kebrit Deep of the Red Sea and a genomic comparison of members of the genus Methanohalophilus.</title>
        <authorList>
            <person name="Guan Y."/>
            <person name="Ngugi D.K."/>
            <person name="Stingl U."/>
        </authorList>
    </citation>
    <scope>NUCLEOTIDE SEQUENCE [LARGE SCALE GENOMIC DNA]</scope>
    <source>
        <strain evidence="4 9">DSM 10369</strain>
    </source>
</reference>
<dbReference type="EMBL" id="OBDR01000015">
    <property type="protein sequence ID" value="SNY22089.1"/>
    <property type="molecule type" value="Genomic_DNA"/>
</dbReference>
<dbReference type="Proteomes" id="UP000295404">
    <property type="component" value="Unassembled WGS sequence"/>
</dbReference>
<dbReference type="Proteomes" id="UP000273978">
    <property type="component" value="Unassembled WGS sequence"/>
</dbReference>
<evidence type="ECO:0000259" key="2">
    <source>
        <dbReference type="PROSITE" id="PS51462"/>
    </source>
</evidence>
<evidence type="ECO:0000313" key="9">
    <source>
        <dbReference type="Proteomes" id="UP000273978"/>
    </source>
</evidence>
<dbReference type="EMBL" id="PVBU01000014">
    <property type="protein sequence ID" value="PQV41905.1"/>
    <property type="molecule type" value="Genomic_DNA"/>
</dbReference>